<name>A0A094JFT9_9GAMM</name>
<keyword evidence="7 13" id="KW-0378">Hydrolase</keyword>
<dbReference type="STRING" id="435908.IDSA_01465"/>
<dbReference type="AlphaFoldDB" id="A0A094JFT9"/>
<dbReference type="PRINTS" id="PR00696">
    <property type="entry name" value="RSOLVASERUVC"/>
</dbReference>
<dbReference type="InterPro" id="IPR012337">
    <property type="entry name" value="RNaseH-like_sf"/>
</dbReference>
<proteinExistence type="inferred from homology"/>
<dbReference type="Proteomes" id="UP000054363">
    <property type="component" value="Unassembled WGS sequence"/>
</dbReference>
<sequence length="177" mass="18683">MAIILGVDPGSRLTGYGIIRQQGNQLIYLGSGCINAQGTAKAPLSLADKLRVIHDGISELITQFQPDEFAIEQVFMARNPDSALKLGQARGAAIVAAARAGLPVAEYAARLVKQAVVGTGGADKVQVQHMVMSMLKLQHRPQADAADALAVALCHAHTRTSKILQAQTLQAQPRGRG</sequence>
<protein>
    <recommendedName>
        <fullName evidence="13 14">Crossover junction endodeoxyribonuclease RuvC</fullName>
        <ecNumber evidence="13 14">3.1.21.10</ecNumber>
    </recommendedName>
    <alternativeName>
        <fullName evidence="13">Holliday junction nuclease RuvC</fullName>
    </alternativeName>
    <alternativeName>
        <fullName evidence="13">Holliday junction resolvase RuvC</fullName>
    </alternativeName>
</protein>
<reference evidence="15 16" key="1">
    <citation type="submission" date="2014-06" db="EMBL/GenBank/DDBJ databases">
        <title>The draft genome sequence of Idiomarina salinarum ISL-52.</title>
        <authorList>
            <person name="Du J."/>
            <person name="Shao Z."/>
        </authorList>
    </citation>
    <scope>NUCLEOTIDE SEQUENCE [LARGE SCALE GENOMIC DNA]</scope>
    <source>
        <strain evidence="15 16">ISL-52</strain>
    </source>
</reference>
<comment type="caution">
    <text evidence="15">The sequence shown here is derived from an EMBL/GenBank/DDBJ whole genome shotgun (WGS) entry which is preliminary data.</text>
</comment>
<evidence type="ECO:0000256" key="12">
    <source>
        <dbReference type="ARBA" id="ARBA00029354"/>
    </source>
</evidence>
<feature type="active site" evidence="13">
    <location>
        <position position="8"/>
    </location>
</feature>
<keyword evidence="3 13" id="KW-0540">Nuclease</keyword>
<dbReference type="InterPro" id="IPR020563">
    <property type="entry name" value="X-over_junc_endoDNase_Mg_BS"/>
</dbReference>
<keyword evidence="2 13" id="KW-0963">Cytoplasm</keyword>
<organism evidence="15 16">
    <name type="scientific">Pseudidiomarina salinarum</name>
    <dbReference type="NCBI Taxonomy" id="435908"/>
    <lineage>
        <taxon>Bacteria</taxon>
        <taxon>Pseudomonadati</taxon>
        <taxon>Pseudomonadota</taxon>
        <taxon>Gammaproteobacteria</taxon>
        <taxon>Alteromonadales</taxon>
        <taxon>Idiomarinaceae</taxon>
        <taxon>Pseudidiomarina</taxon>
    </lineage>
</organism>
<comment type="similarity">
    <text evidence="1 13">Belongs to the RuvC family.</text>
</comment>
<evidence type="ECO:0000256" key="2">
    <source>
        <dbReference type="ARBA" id="ARBA00022490"/>
    </source>
</evidence>
<feature type="binding site" evidence="13">
    <location>
        <position position="72"/>
    </location>
    <ligand>
        <name>Mg(2+)</name>
        <dbReference type="ChEBI" id="CHEBI:18420"/>
        <label>2</label>
    </ligand>
</feature>
<evidence type="ECO:0000256" key="10">
    <source>
        <dbReference type="ARBA" id="ARBA00023172"/>
    </source>
</evidence>
<comment type="cofactor">
    <cofactor evidence="13">
        <name>Mg(2+)</name>
        <dbReference type="ChEBI" id="CHEBI:18420"/>
    </cofactor>
    <text evidence="13">Binds 2 Mg(2+) ion per subunit.</text>
</comment>
<dbReference type="HAMAP" id="MF_00034">
    <property type="entry name" value="RuvC"/>
    <property type="match status" value="1"/>
</dbReference>
<accession>A0A094JFT9</accession>
<keyword evidence="4 13" id="KW-0479">Metal-binding</keyword>
<dbReference type="InterPro" id="IPR036397">
    <property type="entry name" value="RNaseH_sf"/>
</dbReference>
<dbReference type="PROSITE" id="PS01321">
    <property type="entry name" value="RUVC"/>
    <property type="match status" value="1"/>
</dbReference>
<dbReference type="EC" id="3.1.21.10" evidence="13 14"/>
<evidence type="ECO:0000256" key="6">
    <source>
        <dbReference type="ARBA" id="ARBA00022763"/>
    </source>
</evidence>
<dbReference type="CDD" id="cd16962">
    <property type="entry name" value="RuvC"/>
    <property type="match status" value="1"/>
</dbReference>
<dbReference type="EMBL" id="JPER01000001">
    <property type="protein sequence ID" value="KFZ31416.1"/>
    <property type="molecule type" value="Genomic_DNA"/>
</dbReference>
<dbReference type="OrthoDB" id="9805499at2"/>
<comment type="function">
    <text evidence="13">The RuvA-RuvB-RuvC complex processes Holliday junction (HJ) DNA during genetic recombination and DNA repair. Endonuclease that resolves HJ intermediates. Cleaves cruciform DNA by making single-stranded nicks across the HJ at symmetrical positions within the homologous arms, yielding a 5'-phosphate and a 3'-hydroxyl group; requires a central core of homology in the junction. The consensus cleavage sequence is 5'-(A/T)TT(C/G)-3'. Cleavage occurs on the 3'-side of the TT dinucleotide at the point of strand exchange. HJ branch migration catalyzed by RuvA-RuvB allows RuvC to scan DNA until it finds its consensus sequence, where it cleaves and resolves the cruciform DNA.</text>
</comment>
<comment type="subcellular location">
    <subcellularLocation>
        <location evidence="13">Cytoplasm</location>
    </subcellularLocation>
</comment>
<comment type="catalytic activity">
    <reaction evidence="12 13">
        <text>Endonucleolytic cleavage at a junction such as a reciprocal single-stranded crossover between two homologous DNA duplexes (Holliday junction).</text>
        <dbReference type="EC" id="3.1.21.10"/>
    </reaction>
</comment>
<dbReference type="Pfam" id="PF02075">
    <property type="entry name" value="RuvC"/>
    <property type="match status" value="1"/>
</dbReference>
<keyword evidence="8 13" id="KW-0460">Magnesium</keyword>
<feature type="active site" evidence="13">
    <location>
        <position position="72"/>
    </location>
</feature>
<dbReference type="GO" id="GO:0006310">
    <property type="term" value="P:DNA recombination"/>
    <property type="evidence" value="ECO:0007669"/>
    <property type="project" value="UniProtKB-UniRule"/>
</dbReference>
<dbReference type="NCBIfam" id="TIGR00228">
    <property type="entry name" value="ruvC"/>
    <property type="match status" value="1"/>
</dbReference>
<evidence type="ECO:0000256" key="11">
    <source>
        <dbReference type="ARBA" id="ARBA00023204"/>
    </source>
</evidence>
<evidence type="ECO:0000256" key="9">
    <source>
        <dbReference type="ARBA" id="ARBA00023125"/>
    </source>
</evidence>
<evidence type="ECO:0000256" key="4">
    <source>
        <dbReference type="ARBA" id="ARBA00022723"/>
    </source>
</evidence>
<dbReference type="PANTHER" id="PTHR30194">
    <property type="entry name" value="CROSSOVER JUNCTION ENDODEOXYRIBONUCLEASE RUVC"/>
    <property type="match status" value="1"/>
</dbReference>
<dbReference type="RefSeq" id="WP_034773745.1">
    <property type="nucleotide sequence ID" value="NZ_JPER01000001.1"/>
</dbReference>
<dbReference type="Gene3D" id="3.30.420.10">
    <property type="entry name" value="Ribonuclease H-like superfamily/Ribonuclease H"/>
    <property type="match status" value="1"/>
</dbReference>
<evidence type="ECO:0000256" key="3">
    <source>
        <dbReference type="ARBA" id="ARBA00022722"/>
    </source>
</evidence>
<comment type="subunit">
    <text evidence="13">Homodimer which binds Holliday junction (HJ) DNA. The HJ becomes 2-fold symmetrical on binding to RuvC with unstacked arms; it has a different conformation from HJ DNA in complex with RuvA. In the full resolvosome a probable DNA-RuvA(4)-RuvB(12)-RuvC(2) complex forms which resolves the HJ.</text>
</comment>
<feature type="binding site" evidence="13">
    <location>
        <position position="144"/>
    </location>
    <ligand>
        <name>Mg(2+)</name>
        <dbReference type="ChEBI" id="CHEBI:18420"/>
        <label>1</label>
    </ligand>
</feature>
<dbReference type="GO" id="GO:0000287">
    <property type="term" value="F:magnesium ion binding"/>
    <property type="evidence" value="ECO:0007669"/>
    <property type="project" value="UniProtKB-UniRule"/>
</dbReference>
<evidence type="ECO:0000313" key="16">
    <source>
        <dbReference type="Proteomes" id="UP000054363"/>
    </source>
</evidence>
<evidence type="ECO:0000313" key="15">
    <source>
        <dbReference type="EMBL" id="KFZ31416.1"/>
    </source>
</evidence>
<evidence type="ECO:0000256" key="1">
    <source>
        <dbReference type="ARBA" id="ARBA00009518"/>
    </source>
</evidence>
<dbReference type="GO" id="GO:0006281">
    <property type="term" value="P:DNA repair"/>
    <property type="evidence" value="ECO:0007669"/>
    <property type="project" value="UniProtKB-UniRule"/>
</dbReference>
<dbReference type="FunFam" id="3.30.420.10:FF:000002">
    <property type="entry name" value="Crossover junction endodeoxyribonuclease RuvC"/>
    <property type="match status" value="1"/>
</dbReference>
<dbReference type="GO" id="GO:0048476">
    <property type="term" value="C:Holliday junction resolvase complex"/>
    <property type="evidence" value="ECO:0007669"/>
    <property type="project" value="UniProtKB-UniRule"/>
</dbReference>
<evidence type="ECO:0000256" key="13">
    <source>
        <dbReference type="HAMAP-Rule" id="MF_00034"/>
    </source>
</evidence>
<keyword evidence="10 13" id="KW-0233">DNA recombination</keyword>
<gene>
    <name evidence="13" type="primary">ruvC</name>
    <name evidence="15" type="ORF">IDSA_01465</name>
</gene>
<evidence type="ECO:0000256" key="7">
    <source>
        <dbReference type="ARBA" id="ARBA00022801"/>
    </source>
</evidence>
<keyword evidence="11 13" id="KW-0234">DNA repair</keyword>
<keyword evidence="6 13" id="KW-0227">DNA damage</keyword>
<keyword evidence="5 13" id="KW-0255">Endonuclease</keyword>
<dbReference type="InterPro" id="IPR002176">
    <property type="entry name" value="X-over_junc_endoDNase_RuvC"/>
</dbReference>
<evidence type="ECO:0000256" key="8">
    <source>
        <dbReference type="ARBA" id="ARBA00022842"/>
    </source>
</evidence>
<keyword evidence="16" id="KW-1185">Reference proteome</keyword>
<dbReference type="PANTHER" id="PTHR30194:SF3">
    <property type="entry name" value="CROSSOVER JUNCTION ENDODEOXYRIBONUCLEASE RUVC"/>
    <property type="match status" value="1"/>
</dbReference>
<evidence type="ECO:0000256" key="14">
    <source>
        <dbReference type="NCBIfam" id="TIGR00228"/>
    </source>
</evidence>
<dbReference type="GO" id="GO:0008821">
    <property type="term" value="F:crossover junction DNA endonuclease activity"/>
    <property type="evidence" value="ECO:0007669"/>
    <property type="project" value="UniProtKB-UniRule"/>
</dbReference>
<feature type="binding site" evidence="13">
    <location>
        <position position="8"/>
    </location>
    <ligand>
        <name>Mg(2+)</name>
        <dbReference type="ChEBI" id="CHEBI:18420"/>
        <label>1</label>
    </ligand>
</feature>
<feature type="active site" evidence="13">
    <location>
        <position position="144"/>
    </location>
</feature>
<evidence type="ECO:0000256" key="5">
    <source>
        <dbReference type="ARBA" id="ARBA00022759"/>
    </source>
</evidence>
<dbReference type="eggNOG" id="COG0817">
    <property type="taxonomic scope" value="Bacteria"/>
</dbReference>
<dbReference type="SUPFAM" id="SSF53098">
    <property type="entry name" value="Ribonuclease H-like"/>
    <property type="match status" value="1"/>
</dbReference>
<dbReference type="GO" id="GO:0003677">
    <property type="term" value="F:DNA binding"/>
    <property type="evidence" value="ECO:0007669"/>
    <property type="project" value="UniProtKB-KW"/>
</dbReference>
<dbReference type="GO" id="GO:0005737">
    <property type="term" value="C:cytoplasm"/>
    <property type="evidence" value="ECO:0007669"/>
    <property type="project" value="UniProtKB-SubCell"/>
</dbReference>
<keyword evidence="9 13" id="KW-0238">DNA-binding</keyword>